<evidence type="ECO:0000256" key="5">
    <source>
        <dbReference type="ARBA" id="ARBA00022691"/>
    </source>
</evidence>
<sequence>MSIGTLYLIPAPLGNSDIGWTVPPAVRECIARLDRYIVEHPKTARQFLKQVGCALPLQQITMQVLDEHTQAREFENLLAPLLAGIDTGLLSEAGCPAIADPGAGLVRLAHQKNIRVVPLVGPSSILLALMSSGLNGQRFAFHGYLPVENSKRIKKIIELEKNSITGDQTQIFIETPYRNQKLLEAITATCREGTALCIACNLTFADEFIATRTVKEWKRISPDLSNKPVVFLLHGGARERSPRGPIKRGSGDRN</sequence>
<dbReference type="PANTHER" id="PTHR46111">
    <property type="entry name" value="RIBOSOMAL RNA SMALL SUBUNIT METHYLTRANSFERASE I"/>
    <property type="match status" value="1"/>
</dbReference>
<keyword evidence="1" id="KW-0963">Cytoplasm</keyword>
<feature type="domain" description="Tetrapyrrole methylase" evidence="6">
    <location>
        <begin position="6"/>
        <end position="216"/>
    </location>
</feature>
<proteinExistence type="predicted"/>
<dbReference type="GO" id="GO:0032259">
    <property type="term" value="P:methylation"/>
    <property type="evidence" value="ECO:0007669"/>
    <property type="project" value="UniProtKB-KW"/>
</dbReference>
<evidence type="ECO:0000313" key="7">
    <source>
        <dbReference type="EMBL" id="SET37213.1"/>
    </source>
</evidence>
<dbReference type="EMBL" id="FOHI01000005">
    <property type="protein sequence ID" value="SET37213.1"/>
    <property type="molecule type" value="Genomic_DNA"/>
</dbReference>
<evidence type="ECO:0000256" key="4">
    <source>
        <dbReference type="ARBA" id="ARBA00022679"/>
    </source>
</evidence>
<dbReference type="RefSeq" id="WP_074707917.1">
    <property type="nucleotide sequence ID" value="NZ_FOHI01000005.1"/>
</dbReference>
<dbReference type="PIRSF" id="PIRSF005917">
    <property type="entry name" value="MTase_YraL"/>
    <property type="match status" value="1"/>
</dbReference>
<evidence type="ECO:0000259" key="6">
    <source>
        <dbReference type="Pfam" id="PF00590"/>
    </source>
</evidence>
<gene>
    <name evidence="7" type="ORF">SAMN05216412_105232</name>
</gene>
<dbReference type="GO" id="GO:0008168">
    <property type="term" value="F:methyltransferase activity"/>
    <property type="evidence" value="ECO:0007669"/>
    <property type="project" value="UniProtKB-KW"/>
</dbReference>
<protein>
    <submittedName>
        <fullName evidence="7">16S rRNA (Cytidine1402-2'-O)-methyltransferase</fullName>
    </submittedName>
</protein>
<keyword evidence="4 7" id="KW-0808">Transferase</keyword>
<keyword evidence="3 7" id="KW-0489">Methyltransferase</keyword>
<evidence type="ECO:0000256" key="2">
    <source>
        <dbReference type="ARBA" id="ARBA00022552"/>
    </source>
</evidence>
<dbReference type="PANTHER" id="PTHR46111:SF2">
    <property type="entry name" value="SAM-DEPENDENT METHYLTRANSFERASE"/>
    <property type="match status" value="1"/>
</dbReference>
<evidence type="ECO:0000313" key="8">
    <source>
        <dbReference type="Proteomes" id="UP000183339"/>
    </source>
</evidence>
<dbReference type="CDD" id="cd11649">
    <property type="entry name" value="RsmI_like"/>
    <property type="match status" value="1"/>
</dbReference>
<accession>A0A1I0DYU9</accession>
<evidence type="ECO:0000256" key="3">
    <source>
        <dbReference type="ARBA" id="ARBA00022603"/>
    </source>
</evidence>
<reference evidence="7 8" key="1">
    <citation type="submission" date="2016-10" db="EMBL/GenBank/DDBJ databases">
        <authorList>
            <person name="de Groot N.N."/>
        </authorList>
    </citation>
    <scope>NUCLEOTIDE SEQUENCE [LARGE SCALE GENOMIC DNA]</scope>
    <source>
        <strain evidence="7 8">Nl7</strain>
    </source>
</reference>
<organism evidence="7 8">
    <name type="scientific">Nitrosospira multiformis</name>
    <dbReference type="NCBI Taxonomy" id="1231"/>
    <lineage>
        <taxon>Bacteria</taxon>
        <taxon>Pseudomonadati</taxon>
        <taxon>Pseudomonadota</taxon>
        <taxon>Betaproteobacteria</taxon>
        <taxon>Nitrosomonadales</taxon>
        <taxon>Nitrosomonadaceae</taxon>
        <taxon>Nitrosospira</taxon>
    </lineage>
</organism>
<dbReference type="Gene3D" id="3.40.1010.10">
    <property type="entry name" value="Cobalt-precorrin-4 Transmethylase, Domain 1"/>
    <property type="match status" value="1"/>
</dbReference>
<name>A0A1I0DYU9_9PROT</name>
<dbReference type="OrthoDB" id="7061662at2"/>
<evidence type="ECO:0000256" key="1">
    <source>
        <dbReference type="ARBA" id="ARBA00022490"/>
    </source>
</evidence>
<dbReference type="InterPro" id="IPR035996">
    <property type="entry name" value="4pyrrol_Methylase_sf"/>
</dbReference>
<keyword evidence="2" id="KW-0698">rRNA processing</keyword>
<dbReference type="InterPro" id="IPR000878">
    <property type="entry name" value="4pyrrol_Mease"/>
</dbReference>
<dbReference type="InterPro" id="IPR014777">
    <property type="entry name" value="4pyrrole_Mease_sub1"/>
</dbReference>
<dbReference type="AlphaFoldDB" id="A0A1I0DYU9"/>
<keyword evidence="5" id="KW-0949">S-adenosyl-L-methionine</keyword>
<dbReference type="InterPro" id="IPR014776">
    <property type="entry name" value="4pyrrole_Mease_sub2"/>
</dbReference>
<dbReference type="SUPFAM" id="SSF53790">
    <property type="entry name" value="Tetrapyrrole methylase"/>
    <property type="match status" value="1"/>
</dbReference>
<dbReference type="Proteomes" id="UP000183339">
    <property type="component" value="Unassembled WGS sequence"/>
</dbReference>
<dbReference type="Gene3D" id="3.30.950.10">
    <property type="entry name" value="Methyltransferase, Cobalt-precorrin-4 Transmethylase, Domain 2"/>
    <property type="match status" value="1"/>
</dbReference>
<dbReference type="GO" id="GO:0006364">
    <property type="term" value="P:rRNA processing"/>
    <property type="evidence" value="ECO:0007669"/>
    <property type="project" value="UniProtKB-KW"/>
</dbReference>
<dbReference type="InterPro" id="IPR008189">
    <property type="entry name" value="rRNA_ssu_MeTfrase_I"/>
</dbReference>
<dbReference type="Pfam" id="PF00590">
    <property type="entry name" value="TP_methylase"/>
    <property type="match status" value="1"/>
</dbReference>